<sequence>MATTSTFNARTVACAHTSLSGIRLHRNTHSPSTSEKVGREFELPLCIWPSAGRLYVHNNPRCFAYPNPKADISQACSGARRLLFLCSISLFDSFRPGLVKAQISMTTLYRSPRQK</sequence>
<evidence type="ECO:0000313" key="2">
    <source>
        <dbReference type="Proteomes" id="UP001600888"/>
    </source>
</evidence>
<name>A0ABR4EG58_9PEZI</name>
<comment type="caution">
    <text evidence="1">The sequence shown here is derived from an EMBL/GenBank/DDBJ whole genome shotgun (WGS) entry which is preliminary data.</text>
</comment>
<accession>A0ABR4EG58</accession>
<dbReference type="Proteomes" id="UP001600888">
    <property type="component" value="Unassembled WGS sequence"/>
</dbReference>
<organism evidence="1 2">
    <name type="scientific">Diaporthe vaccinii</name>
    <dbReference type="NCBI Taxonomy" id="105482"/>
    <lineage>
        <taxon>Eukaryota</taxon>
        <taxon>Fungi</taxon>
        <taxon>Dikarya</taxon>
        <taxon>Ascomycota</taxon>
        <taxon>Pezizomycotina</taxon>
        <taxon>Sordariomycetes</taxon>
        <taxon>Sordariomycetidae</taxon>
        <taxon>Diaporthales</taxon>
        <taxon>Diaporthaceae</taxon>
        <taxon>Diaporthe</taxon>
        <taxon>Diaporthe eres species complex</taxon>
    </lineage>
</organism>
<keyword evidence="2" id="KW-1185">Reference proteome</keyword>
<protein>
    <submittedName>
        <fullName evidence="1">Uncharacterized protein</fullName>
    </submittedName>
</protein>
<proteinExistence type="predicted"/>
<evidence type="ECO:0000313" key="1">
    <source>
        <dbReference type="EMBL" id="KAL2281435.1"/>
    </source>
</evidence>
<gene>
    <name evidence="1" type="ORF">FJTKL_11602</name>
</gene>
<dbReference type="EMBL" id="JBAWTH010000057">
    <property type="protein sequence ID" value="KAL2281435.1"/>
    <property type="molecule type" value="Genomic_DNA"/>
</dbReference>
<reference evidence="1 2" key="1">
    <citation type="submission" date="2024-03" db="EMBL/GenBank/DDBJ databases">
        <title>A high-quality draft genome sequence of Diaporthe vaccinii, a causative agent of upright dieback and viscid rot disease in cranberry plants.</title>
        <authorList>
            <person name="Sarrasin M."/>
            <person name="Lang B.F."/>
            <person name="Burger G."/>
        </authorList>
    </citation>
    <scope>NUCLEOTIDE SEQUENCE [LARGE SCALE GENOMIC DNA]</scope>
    <source>
        <strain evidence="1 2">IS7</strain>
    </source>
</reference>